<dbReference type="PANTHER" id="PTHR23272:SF184">
    <property type="entry name" value="OS03G0311250 PROTEIN"/>
    <property type="match status" value="1"/>
</dbReference>
<dbReference type="GO" id="GO:0046983">
    <property type="term" value="F:protein dimerization activity"/>
    <property type="evidence" value="ECO:0007669"/>
    <property type="project" value="InterPro"/>
</dbReference>
<proteinExistence type="predicted"/>
<dbReference type="PANTHER" id="PTHR23272">
    <property type="entry name" value="BED FINGER-RELATED"/>
    <property type="match status" value="1"/>
</dbReference>
<comment type="caution">
    <text evidence="2">The sequence shown here is derived from an EMBL/GenBank/DDBJ whole genome shotgun (WGS) entry which is preliminary data.</text>
</comment>
<dbReference type="AlphaFoldDB" id="A0AAD4UW03"/>
<name>A0AAD4UW03_PRUDU</name>
<gene>
    <name evidence="2" type="ORF">L3X38_042001</name>
</gene>
<dbReference type="Pfam" id="PF05699">
    <property type="entry name" value="Dimer_Tnp_hAT"/>
    <property type="match status" value="1"/>
</dbReference>
<organism evidence="2 3">
    <name type="scientific">Prunus dulcis</name>
    <name type="common">Almond</name>
    <name type="synonym">Amygdalus dulcis</name>
    <dbReference type="NCBI Taxonomy" id="3755"/>
    <lineage>
        <taxon>Eukaryota</taxon>
        <taxon>Viridiplantae</taxon>
        <taxon>Streptophyta</taxon>
        <taxon>Embryophyta</taxon>
        <taxon>Tracheophyta</taxon>
        <taxon>Spermatophyta</taxon>
        <taxon>Magnoliopsida</taxon>
        <taxon>eudicotyledons</taxon>
        <taxon>Gunneridae</taxon>
        <taxon>Pentapetalae</taxon>
        <taxon>rosids</taxon>
        <taxon>fabids</taxon>
        <taxon>Rosales</taxon>
        <taxon>Rosaceae</taxon>
        <taxon>Amygdaloideae</taxon>
        <taxon>Amygdaleae</taxon>
        <taxon>Prunus</taxon>
    </lineage>
</organism>
<keyword evidence="3" id="KW-1185">Reference proteome</keyword>
<sequence length="103" mass="11436">MKEFDNFESEEFTLLPKRLSYNFASKSAFSVGGRMLDQYRSALNPKNVEALVCTGDWIFGKENCTLAPNLEELTEDIRKMEINATDSAEGSNTITVGGQSRCG</sequence>
<protein>
    <recommendedName>
        <fullName evidence="1">HAT C-terminal dimerisation domain-containing protein</fullName>
    </recommendedName>
</protein>
<accession>A0AAD4UW03</accession>
<dbReference type="InterPro" id="IPR008906">
    <property type="entry name" value="HATC_C_dom"/>
</dbReference>
<dbReference type="EMBL" id="JAJFAZ020000008">
    <property type="protein sequence ID" value="KAI5312827.1"/>
    <property type="molecule type" value="Genomic_DNA"/>
</dbReference>
<evidence type="ECO:0000259" key="1">
    <source>
        <dbReference type="Pfam" id="PF05699"/>
    </source>
</evidence>
<evidence type="ECO:0000313" key="2">
    <source>
        <dbReference type="EMBL" id="KAI5312827.1"/>
    </source>
</evidence>
<reference evidence="2 3" key="1">
    <citation type="journal article" date="2022" name="G3 (Bethesda)">
        <title>Whole-genome sequence and methylome profiling of the almond [Prunus dulcis (Mill.) D.A. Webb] cultivar 'Nonpareil'.</title>
        <authorList>
            <person name="D'Amico-Willman K.M."/>
            <person name="Ouma W.Z."/>
            <person name="Meulia T."/>
            <person name="Sideli G.M."/>
            <person name="Gradziel T.M."/>
            <person name="Fresnedo-Ramirez J."/>
        </authorList>
    </citation>
    <scope>NUCLEOTIDE SEQUENCE [LARGE SCALE GENOMIC DNA]</scope>
    <source>
        <strain evidence="2">Clone GOH B32 T37-40</strain>
    </source>
</reference>
<dbReference type="Proteomes" id="UP001054821">
    <property type="component" value="Chromosome 8"/>
</dbReference>
<evidence type="ECO:0000313" key="3">
    <source>
        <dbReference type="Proteomes" id="UP001054821"/>
    </source>
</evidence>
<feature type="domain" description="HAT C-terminal dimerisation" evidence="1">
    <location>
        <begin position="24"/>
        <end position="58"/>
    </location>
</feature>